<sequence>MERWGVILETMGQTLSQGGWKLWLVLSTWYLIDGERWGVHSRDYGSDTEPVWLEVVVGAEHLVPGRWRERWGVNFRDWRDQTLSQGG</sequence>
<dbReference type="Proteomes" id="UP001283361">
    <property type="component" value="Unassembled WGS sequence"/>
</dbReference>
<proteinExistence type="predicted"/>
<comment type="caution">
    <text evidence="1">The sequence shown here is derived from an EMBL/GenBank/DDBJ whole genome shotgun (WGS) entry which is preliminary data.</text>
</comment>
<name>A0AAE1DAA8_9GAST</name>
<protein>
    <submittedName>
        <fullName evidence="1">Uncharacterized protein</fullName>
    </submittedName>
</protein>
<accession>A0AAE1DAA8</accession>
<dbReference type="AlphaFoldDB" id="A0AAE1DAA8"/>
<dbReference type="EMBL" id="JAWDGP010004596">
    <property type="protein sequence ID" value="KAK3763141.1"/>
    <property type="molecule type" value="Genomic_DNA"/>
</dbReference>
<evidence type="ECO:0000313" key="1">
    <source>
        <dbReference type="EMBL" id="KAK3763141.1"/>
    </source>
</evidence>
<evidence type="ECO:0000313" key="2">
    <source>
        <dbReference type="Proteomes" id="UP001283361"/>
    </source>
</evidence>
<keyword evidence="2" id="KW-1185">Reference proteome</keyword>
<organism evidence="1 2">
    <name type="scientific">Elysia crispata</name>
    <name type="common">lettuce slug</name>
    <dbReference type="NCBI Taxonomy" id="231223"/>
    <lineage>
        <taxon>Eukaryota</taxon>
        <taxon>Metazoa</taxon>
        <taxon>Spiralia</taxon>
        <taxon>Lophotrochozoa</taxon>
        <taxon>Mollusca</taxon>
        <taxon>Gastropoda</taxon>
        <taxon>Heterobranchia</taxon>
        <taxon>Euthyneura</taxon>
        <taxon>Panpulmonata</taxon>
        <taxon>Sacoglossa</taxon>
        <taxon>Placobranchoidea</taxon>
        <taxon>Plakobranchidae</taxon>
        <taxon>Elysia</taxon>
    </lineage>
</organism>
<reference evidence="1" key="1">
    <citation type="journal article" date="2023" name="G3 (Bethesda)">
        <title>A reference genome for the long-term kleptoplast-retaining sea slug Elysia crispata morphotype clarki.</title>
        <authorList>
            <person name="Eastman K.E."/>
            <person name="Pendleton A.L."/>
            <person name="Shaikh M.A."/>
            <person name="Suttiyut T."/>
            <person name="Ogas R."/>
            <person name="Tomko P."/>
            <person name="Gavelis G."/>
            <person name="Widhalm J.R."/>
            <person name="Wisecaver J.H."/>
        </authorList>
    </citation>
    <scope>NUCLEOTIDE SEQUENCE</scope>
    <source>
        <strain evidence="1">ECLA1</strain>
    </source>
</reference>
<gene>
    <name evidence="1" type="ORF">RRG08_006708</name>
</gene>